<evidence type="ECO:0000313" key="10">
    <source>
        <dbReference type="Proteomes" id="UP001206128"/>
    </source>
</evidence>
<evidence type="ECO:0000256" key="2">
    <source>
        <dbReference type="ARBA" id="ARBA00022448"/>
    </source>
</evidence>
<dbReference type="GO" id="GO:0022857">
    <property type="term" value="F:transmembrane transporter activity"/>
    <property type="evidence" value="ECO:0007669"/>
    <property type="project" value="InterPro"/>
</dbReference>
<evidence type="ECO:0000256" key="4">
    <source>
        <dbReference type="ARBA" id="ARBA00022989"/>
    </source>
</evidence>
<organism evidence="9 10">
    <name type="scientific">Goodfellowiella coeruleoviolacea</name>
    <dbReference type="NCBI Taxonomy" id="334858"/>
    <lineage>
        <taxon>Bacteria</taxon>
        <taxon>Bacillati</taxon>
        <taxon>Actinomycetota</taxon>
        <taxon>Actinomycetes</taxon>
        <taxon>Pseudonocardiales</taxon>
        <taxon>Pseudonocardiaceae</taxon>
        <taxon>Goodfellowiella</taxon>
    </lineage>
</organism>
<dbReference type="Gene3D" id="1.20.1720.10">
    <property type="entry name" value="Multidrug resistance protein D"/>
    <property type="match status" value="1"/>
</dbReference>
<comment type="caution">
    <text evidence="9">The sequence shown here is derived from an EMBL/GenBank/DDBJ whole genome shotgun (WGS) entry which is preliminary data.</text>
</comment>
<dbReference type="InterPro" id="IPR036259">
    <property type="entry name" value="MFS_trans_sf"/>
</dbReference>
<evidence type="ECO:0000256" key="1">
    <source>
        <dbReference type="ARBA" id="ARBA00004429"/>
    </source>
</evidence>
<dbReference type="InterPro" id="IPR011701">
    <property type="entry name" value="MFS"/>
</dbReference>
<dbReference type="Gene3D" id="1.20.1250.20">
    <property type="entry name" value="MFS general substrate transporter like domains"/>
    <property type="match status" value="1"/>
</dbReference>
<keyword evidence="5 7" id="KW-0472">Membrane</keyword>
<feature type="transmembrane region" description="Helical" evidence="7">
    <location>
        <begin position="322"/>
        <end position="344"/>
    </location>
</feature>
<proteinExistence type="predicted"/>
<dbReference type="PANTHER" id="PTHR23501">
    <property type="entry name" value="MAJOR FACILITATOR SUPERFAMILY"/>
    <property type="match status" value="1"/>
</dbReference>
<evidence type="ECO:0000256" key="3">
    <source>
        <dbReference type="ARBA" id="ARBA00022692"/>
    </source>
</evidence>
<evidence type="ECO:0000259" key="8">
    <source>
        <dbReference type="PROSITE" id="PS50850"/>
    </source>
</evidence>
<feature type="transmembrane region" description="Helical" evidence="7">
    <location>
        <begin position="88"/>
        <end position="106"/>
    </location>
</feature>
<dbReference type="SUPFAM" id="SSF103473">
    <property type="entry name" value="MFS general substrate transporter"/>
    <property type="match status" value="1"/>
</dbReference>
<evidence type="ECO:0000313" key="9">
    <source>
        <dbReference type="EMBL" id="MCP2164357.1"/>
    </source>
</evidence>
<name>A0AAE3G9W8_9PSEU</name>
<sequence length="508" mass="51457">MTAAAEADPFAEMSAGTRRAVTFALLGCAFLGMLDGTVVGTAMPRIVADLGGDQTWYVWVVTVYLLTSTVTVPLYGRFSDLRGRRAPLLTGLGIFLAGSVACGAAGSVPALVVFRAVQGIGAGALLTVGMAAVRDLYPPHRATGLLRMQTLLAGMMAAGLIGGPLVGGLLSDHAGWRWAFLLNLPVGLVAGAVVVLGLPRHRPSRAGTGPVDLAGIVLLTTGLSLVLLGLALTGHPVAAQPRAWTDPRVAVALVVGLGLLAVLVPVERRAAVPVLPLRLFTRRTYAAVVAAGFFFQVASLPATILLPLYFQQVRGHTATASGLFLLPLMIGMVVGNRLTAALIIRTGRARAVLLAGAGLVTGGTVLFFLLGTTTAPAVVSCWLALIGLGIGPAMGGATMVAQFSVPGADAGSATAGSALSKQVGGVFGLACAQSLLAQQLAAHGASAEATSRAIGGTVAWIGGAAGLLAVVAVLVMRDIPLLAGVRQPPGSAGQRRQQEQRAVATDSP</sequence>
<dbReference type="Pfam" id="PF07690">
    <property type="entry name" value="MFS_1"/>
    <property type="match status" value="1"/>
</dbReference>
<dbReference type="PANTHER" id="PTHR23501:SF191">
    <property type="entry name" value="VACUOLAR BASIC AMINO ACID TRANSPORTER 4"/>
    <property type="match status" value="1"/>
</dbReference>
<feature type="transmembrane region" description="Helical" evidence="7">
    <location>
        <begin position="351"/>
        <end position="371"/>
    </location>
</feature>
<dbReference type="InterPro" id="IPR020846">
    <property type="entry name" value="MFS_dom"/>
</dbReference>
<feature type="transmembrane region" description="Helical" evidence="7">
    <location>
        <begin position="377"/>
        <end position="401"/>
    </location>
</feature>
<keyword evidence="2" id="KW-0813">Transport</keyword>
<keyword evidence="10" id="KW-1185">Reference proteome</keyword>
<evidence type="ECO:0000256" key="5">
    <source>
        <dbReference type="ARBA" id="ARBA00023136"/>
    </source>
</evidence>
<feature type="transmembrane region" description="Helical" evidence="7">
    <location>
        <begin position="145"/>
        <end position="166"/>
    </location>
</feature>
<reference evidence="9" key="1">
    <citation type="submission" date="2022-06" db="EMBL/GenBank/DDBJ databases">
        <title>Genomic Encyclopedia of Archaeal and Bacterial Type Strains, Phase II (KMG-II): from individual species to whole genera.</title>
        <authorList>
            <person name="Goeker M."/>
        </authorList>
    </citation>
    <scope>NUCLEOTIDE SEQUENCE</scope>
    <source>
        <strain evidence="9">DSM 43935</strain>
    </source>
</reference>
<keyword evidence="4 7" id="KW-1133">Transmembrane helix</keyword>
<dbReference type="EMBL" id="JAMTCK010000003">
    <property type="protein sequence ID" value="MCP2164357.1"/>
    <property type="molecule type" value="Genomic_DNA"/>
</dbReference>
<gene>
    <name evidence="9" type="ORF">LX83_001197</name>
</gene>
<feature type="transmembrane region" description="Helical" evidence="7">
    <location>
        <begin position="287"/>
        <end position="310"/>
    </location>
</feature>
<feature type="transmembrane region" description="Helical" evidence="7">
    <location>
        <begin position="178"/>
        <end position="199"/>
    </location>
</feature>
<evidence type="ECO:0000256" key="7">
    <source>
        <dbReference type="SAM" id="Phobius"/>
    </source>
</evidence>
<dbReference type="RefSeq" id="WP_253767955.1">
    <property type="nucleotide sequence ID" value="NZ_JAMTCK010000003.1"/>
</dbReference>
<feature type="transmembrane region" description="Helical" evidence="7">
    <location>
        <begin position="249"/>
        <end position="266"/>
    </location>
</feature>
<dbReference type="GO" id="GO:0005886">
    <property type="term" value="C:plasma membrane"/>
    <property type="evidence" value="ECO:0007669"/>
    <property type="project" value="UniProtKB-SubCell"/>
</dbReference>
<feature type="transmembrane region" description="Helical" evidence="7">
    <location>
        <begin position="453"/>
        <end position="476"/>
    </location>
</feature>
<feature type="domain" description="Major facilitator superfamily (MFS) profile" evidence="8">
    <location>
        <begin position="21"/>
        <end position="481"/>
    </location>
</feature>
<keyword evidence="3 7" id="KW-0812">Transmembrane</keyword>
<feature type="transmembrane region" description="Helical" evidence="7">
    <location>
        <begin position="56"/>
        <end position="76"/>
    </location>
</feature>
<evidence type="ECO:0000256" key="6">
    <source>
        <dbReference type="SAM" id="MobiDB-lite"/>
    </source>
</evidence>
<protein>
    <submittedName>
        <fullName evidence="9">Drug resistance transporter, EmrB/QacA subfamily</fullName>
    </submittedName>
</protein>
<dbReference type="PROSITE" id="PS50850">
    <property type="entry name" value="MFS"/>
    <property type="match status" value="1"/>
</dbReference>
<dbReference type="Proteomes" id="UP001206128">
    <property type="component" value="Unassembled WGS sequence"/>
</dbReference>
<dbReference type="AlphaFoldDB" id="A0AAE3G9W8"/>
<feature type="region of interest" description="Disordered" evidence="6">
    <location>
        <begin position="486"/>
        <end position="508"/>
    </location>
</feature>
<feature type="transmembrane region" description="Helical" evidence="7">
    <location>
        <begin position="211"/>
        <end position="237"/>
    </location>
</feature>
<accession>A0AAE3G9W8</accession>
<comment type="subcellular location">
    <subcellularLocation>
        <location evidence="1">Cell inner membrane</location>
        <topology evidence="1">Multi-pass membrane protein</topology>
    </subcellularLocation>
</comment>